<accession>A0A8H4NQR0</accession>
<dbReference type="Proteomes" id="UP000605986">
    <property type="component" value="Unassembled WGS sequence"/>
</dbReference>
<dbReference type="PANTHER" id="PTHR33048">
    <property type="entry name" value="PTH11-LIKE INTEGRAL MEMBRANE PROTEIN (AFU_ORTHOLOGUE AFUA_5G11245)"/>
    <property type="match status" value="1"/>
</dbReference>
<comment type="caution">
    <text evidence="8">The sequence shown here is derived from an EMBL/GenBank/DDBJ whole genome shotgun (WGS) entry which is preliminary data.</text>
</comment>
<dbReference type="OrthoDB" id="2496787at2759"/>
<evidence type="ECO:0000259" key="7">
    <source>
        <dbReference type="Pfam" id="PF20684"/>
    </source>
</evidence>
<name>A0A8H4NQR0_9HYPO</name>
<evidence type="ECO:0000256" key="3">
    <source>
        <dbReference type="ARBA" id="ARBA00022989"/>
    </source>
</evidence>
<feature type="transmembrane region" description="Helical" evidence="6">
    <location>
        <begin position="21"/>
        <end position="46"/>
    </location>
</feature>
<evidence type="ECO:0000313" key="9">
    <source>
        <dbReference type="Proteomes" id="UP000605986"/>
    </source>
</evidence>
<evidence type="ECO:0000256" key="4">
    <source>
        <dbReference type="ARBA" id="ARBA00023136"/>
    </source>
</evidence>
<evidence type="ECO:0000256" key="2">
    <source>
        <dbReference type="ARBA" id="ARBA00022692"/>
    </source>
</evidence>
<proteinExistence type="inferred from homology"/>
<evidence type="ECO:0000313" key="8">
    <source>
        <dbReference type="EMBL" id="KAF4444150.1"/>
    </source>
</evidence>
<keyword evidence="9" id="KW-1185">Reference proteome</keyword>
<evidence type="ECO:0000256" key="1">
    <source>
        <dbReference type="ARBA" id="ARBA00004141"/>
    </source>
</evidence>
<evidence type="ECO:0000256" key="6">
    <source>
        <dbReference type="SAM" id="Phobius"/>
    </source>
</evidence>
<gene>
    <name evidence="8" type="ORF">F53441_11208</name>
</gene>
<evidence type="ECO:0000256" key="5">
    <source>
        <dbReference type="ARBA" id="ARBA00038359"/>
    </source>
</evidence>
<keyword evidence="3 6" id="KW-1133">Transmembrane helix</keyword>
<comment type="subcellular location">
    <subcellularLocation>
        <location evidence="1">Membrane</location>
        <topology evidence="1">Multi-pass membrane protein</topology>
    </subcellularLocation>
</comment>
<dbReference type="InterPro" id="IPR049326">
    <property type="entry name" value="Rhodopsin_dom_fungi"/>
</dbReference>
<dbReference type="InterPro" id="IPR052337">
    <property type="entry name" value="SAT4-like"/>
</dbReference>
<feature type="transmembrane region" description="Helical" evidence="6">
    <location>
        <begin position="107"/>
        <end position="127"/>
    </location>
</feature>
<comment type="similarity">
    <text evidence="5">Belongs to the SAT4 family.</text>
</comment>
<keyword evidence="4 6" id="KW-0472">Membrane</keyword>
<dbReference type="PANTHER" id="PTHR33048:SF143">
    <property type="entry name" value="EXTRACELLULAR MEMBRANE PROTEIN CFEM DOMAIN-CONTAINING PROTEIN-RELATED"/>
    <property type="match status" value="1"/>
</dbReference>
<dbReference type="AlphaFoldDB" id="A0A8H4NQR0"/>
<protein>
    <recommendedName>
        <fullName evidence="7">Rhodopsin domain-containing protein</fullName>
    </recommendedName>
</protein>
<dbReference type="Pfam" id="PF20684">
    <property type="entry name" value="Fung_rhodopsin"/>
    <property type="match status" value="1"/>
</dbReference>
<reference evidence="8" key="1">
    <citation type="submission" date="2020-01" db="EMBL/GenBank/DDBJ databases">
        <title>Identification and distribution of gene clusters putatively required for synthesis of sphingolipid metabolism inhibitors in phylogenetically diverse species of the filamentous fungus Fusarium.</title>
        <authorList>
            <person name="Kim H.-S."/>
            <person name="Busman M."/>
            <person name="Brown D.W."/>
            <person name="Divon H."/>
            <person name="Uhlig S."/>
            <person name="Proctor R.H."/>
        </authorList>
    </citation>
    <scope>NUCLEOTIDE SEQUENCE</scope>
    <source>
        <strain evidence="8">NRRL 53441</strain>
    </source>
</reference>
<sequence>MRVISKIIGYVPYGHDDTLMLISFPMVVAFNVLAQIPLGAFTFPFIQRRPLHLFWTGWREKDPRGVILPVNTLTISHSTVNLALDVWMIYLPMTQLWGIGLKIKKKLGIIAMFSVGIFLTMVTTIRIPNVVTFSTSWNITGKNPLFFELGNPGF</sequence>
<organism evidence="8 9">
    <name type="scientific">Fusarium austroafricanum</name>
    <dbReference type="NCBI Taxonomy" id="2364996"/>
    <lineage>
        <taxon>Eukaryota</taxon>
        <taxon>Fungi</taxon>
        <taxon>Dikarya</taxon>
        <taxon>Ascomycota</taxon>
        <taxon>Pezizomycotina</taxon>
        <taxon>Sordariomycetes</taxon>
        <taxon>Hypocreomycetidae</taxon>
        <taxon>Hypocreales</taxon>
        <taxon>Nectriaceae</taxon>
        <taxon>Fusarium</taxon>
        <taxon>Fusarium concolor species complex</taxon>
    </lineage>
</organism>
<dbReference type="GO" id="GO:0016020">
    <property type="term" value="C:membrane"/>
    <property type="evidence" value="ECO:0007669"/>
    <property type="project" value="UniProtKB-SubCell"/>
</dbReference>
<feature type="domain" description="Rhodopsin" evidence="7">
    <location>
        <begin position="46"/>
        <end position="142"/>
    </location>
</feature>
<dbReference type="EMBL" id="JAADJG010000557">
    <property type="protein sequence ID" value="KAF4444150.1"/>
    <property type="molecule type" value="Genomic_DNA"/>
</dbReference>
<keyword evidence="2 6" id="KW-0812">Transmembrane</keyword>